<dbReference type="InterPro" id="IPR005935">
    <property type="entry name" value="Mev_decarb"/>
</dbReference>
<evidence type="ECO:0000259" key="9">
    <source>
        <dbReference type="Pfam" id="PF22700"/>
    </source>
</evidence>
<keyword evidence="6" id="KW-0443">Lipid metabolism</keyword>
<dbReference type="NCBIfam" id="TIGR01240">
    <property type="entry name" value="mevDPdecarb"/>
    <property type="match status" value="1"/>
</dbReference>
<dbReference type="Gene3D" id="3.30.230.10">
    <property type="match status" value="1"/>
</dbReference>
<proteinExistence type="inferred from homology"/>
<accession>A0A0E1X846</accession>
<dbReference type="InterPro" id="IPR014721">
    <property type="entry name" value="Ribsml_uS5_D2-typ_fold_subgr"/>
</dbReference>
<evidence type="ECO:0000256" key="6">
    <source>
        <dbReference type="ARBA" id="ARBA00023098"/>
    </source>
</evidence>
<comment type="similarity">
    <text evidence="1">Belongs to the diphosphomevalonate decarboxylase family.</text>
</comment>
<dbReference type="EC" id="4.1.1.33" evidence="2"/>
<dbReference type="SUPFAM" id="SSF54211">
    <property type="entry name" value="Ribosomal protein S5 domain 2-like"/>
    <property type="match status" value="1"/>
</dbReference>
<dbReference type="PIRSF" id="PIRSF015950">
    <property type="entry name" value="Mev_P_decrbx"/>
    <property type="match status" value="1"/>
</dbReference>
<dbReference type="InterPro" id="IPR020568">
    <property type="entry name" value="Ribosomal_Su5_D2-typ_SF"/>
</dbReference>
<dbReference type="InterPro" id="IPR036554">
    <property type="entry name" value="GHMP_kinase_C_sf"/>
</dbReference>
<protein>
    <recommendedName>
        <fullName evidence="2">diphosphomevalonate decarboxylase</fullName>
        <ecNumber evidence="2">4.1.1.33</ecNumber>
    </recommendedName>
</protein>
<feature type="domain" description="Diphosphomevalonate decarboxylase-like N-terminal" evidence="9">
    <location>
        <begin position="9"/>
        <end position="164"/>
    </location>
</feature>
<dbReference type="InterPro" id="IPR053859">
    <property type="entry name" value="MVD-like_N"/>
</dbReference>
<feature type="domain" description="Mvd1 C-terminal" evidence="8">
    <location>
        <begin position="179"/>
        <end position="315"/>
    </location>
</feature>
<keyword evidence="5" id="KW-0067">ATP-binding</keyword>
<keyword evidence="3" id="KW-0444">Lipid biosynthesis</keyword>
<dbReference type="Pfam" id="PF22700">
    <property type="entry name" value="MVD-like_N"/>
    <property type="match status" value="1"/>
</dbReference>
<dbReference type="InterPro" id="IPR041431">
    <property type="entry name" value="Mvd1_C"/>
</dbReference>
<dbReference type="GO" id="GO:0005524">
    <property type="term" value="F:ATP binding"/>
    <property type="evidence" value="ECO:0007669"/>
    <property type="project" value="UniProtKB-KW"/>
</dbReference>
<evidence type="ECO:0000313" key="10">
    <source>
        <dbReference type="EMBL" id="EFH95532.1"/>
    </source>
</evidence>
<dbReference type="InterPro" id="IPR029765">
    <property type="entry name" value="Mev_diP_decarb"/>
</dbReference>
<evidence type="ECO:0000256" key="5">
    <source>
        <dbReference type="ARBA" id="ARBA00022840"/>
    </source>
</evidence>
<sequence length="327" mass="36832">MIKSGKARAHTNIALIKYWGKKDEALIIPMNNSISVTLEKFYTETKVTFNDQLTQDQFWLNGEKVSGKELEKISKYMDIVRNRAGIDWYAEIESDNFVPTAAGLASSASAYAALAAACNQALDLQLSDKDLSRLARIGSGSASRSIYGGFAEWEKGYNDETSYAVPLESNHFEDDLAMIFVVINQHSKKVPSRYGMSLTRNTSRFYQYWLDHIDEDLAEAKAAIQDKDFKRLGEVIEENGLRMHATNLGSTPPFTYLVQESYDVMALVHECREAGYPCYFTMDAGPNVKILVEKKNKQQIIDKLLTQFDNNQIIDSDIIATGIEIIE</sequence>
<dbReference type="HOGENOM" id="CLU_040369_0_0_9"/>
<dbReference type="Proteomes" id="UP000003455">
    <property type="component" value="Chromosome"/>
</dbReference>
<dbReference type="EMBL" id="ACJA02000003">
    <property type="protein sequence ID" value="EFH95532.1"/>
    <property type="molecule type" value="Genomic_DNA"/>
</dbReference>
<dbReference type="Gene3D" id="3.30.70.890">
    <property type="entry name" value="GHMP kinase, C-terminal domain"/>
    <property type="match status" value="1"/>
</dbReference>
<dbReference type="GO" id="GO:0019287">
    <property type="term" value="P:isopentenyl diphosphate biosynthetic process, mevalonate pathway"/>
    <property type="evidence" value="ECO:0007669"/>
    <property type="project" value="InterPro"/>
</dbReference>
<keyword evidence="7 10" id="KW-0456">Lyase</keyword>
<evidence type="ECO:0000259" key="8">
    <source>
        <dbReference type="Pfam" id="PF18376"/>
    </source>
</evidence>
<gene>
    <name evidence="10" type="primary">mvaD</name>
    <name evidence="10" type="ORF">HMPREF0769_11742</name>
</gene>
<dbReference type="Pfam" id="PF18376">
    <property type="entry name" value="MDD_C"/>
    <property type="match status" value="1"/>
</dbReference>
<dbReference type="FunFam" id="3.30.230.10:FF:000072">
    <property type="entry name" value="Diphosphomevalonate decarboxylase"/>
    <property type="match status" value="1"/>
</dbReference>
<dbReference type="PANTHER" id="PTHR10977:SF3">
    <property type="entry name" value="DIPHOSPHOMEVALONATE DECARBOXYLASE"/>
    <property type="match status" value="1"/>
</dbReference>
<dbReference type="GO" id="GO:0004163">
    <property type="term" value="F:diphosphomevalonate decarboxylase activity"/>
    <property type="evidence" value="ECO:0007669"/>
    <property type="project" value="UniProtKB-EC"/>
</dbReference>
<name>A0A0E1X846_STAAU</name>
<evidence type="ECO:0000256" key="3">
    <source>
        <dbReference type="ARBA" id="ARBA00022516"/>
    </source>
</evidence>
<dbReference type="RefSeq" id="WP_000597327.1">
    <property type="nucleotide sequence ID" value="NZ_CM000952.1"/>
</dbReference>
<dbReference type="GO" id="GO:0005829">
    <property type="term" value="C:cytosol"/>
    <property type="evidence" value="ECO:0007669"/>
    <property type="project" value="InterPro"/>
</dbReference>
<evidence type="ECO:0000256" key="2">
    <source>
        <dbReference type="ARBA" id="ARBA00012296"/>
    </source>
</evidence>
<dbReference type="PANTHER" id="PTHR10977">
    <property type="entry name" value="DIPHOSPHOMEVALONATE DECARBOXYLASE"/>
    <property type="match status" value="1"/>
</dbReference>
<organism evidence="10 11">
    <name type="scientific">Staphylococcus aureus subsp. aureus MN8</name>
    <dbReference type="NCBI Taxonomy" id="548470"/>
    <lineage>
        <taxon>Bacteria</taxon>
        <taxon>Bacillati</taxon>
        <taxon>Bacillota</taxon>
        <taxon>Bacilli</taxon>
        <taxon>Bacillales</taxon>
        <taxon>Staphylococcaceae</taxon>
        <taxon>Staphylococcus</taxon>
    </lineage>
</organism>
<dbReference type="SUPFAM" id="SSF55060">
    <property type="entry name" value="GHMP Kinase, C-terminal domain"/>
    <property type="match status" value="1"/>
</dbReference>
<evidence type="ECO:0000256" key="7">
    <source>
        <dbReference type="ARBA" id="ARBA00023239"/>
    </source>
</evidence>
<comment type="caution">
    <text evidence="10">The sequence shown here is derived from an EMBL/GenBank/DDBJ whole genome shotgun (WGS) entry which is preliminary data.</text>
</comment>
<keyword evidence="4" id="KW-0547">Nucleotide-binding</keyword>
<dbReference type="SMR" id="A0A0E1X846"/>
<evidence type="ECO:0000256" key="1">
    <source>
        <dbReference type="ARBA" id="ARBA00008831"/>
    </source>
</evidence>
<evidence type="ECO:0000313" key="11">
    <source>
        <dbReference type="Proteomes" id="UP000003455"/>
    </source>
</evidence>
<dbReference type="AlphaFoldDB" id="A0A0E1X846"/>
<evidence type="ECO:0000256" key="4">
    <source>
        <dbReference type="ARBA" id="ARBA00022741"/>
    </source>
</evidence>
<reference evidence="10 11" key="1">
    <citation type="submission" date="2010-05" db="EMBL/GenBank/DDBJ databases">
        <authorList>
            <person name="Muzny D."/>
            <person name="Qin X."/>
            <person name="Buhay C."/>
            <person name="Dugan-Rocha S."/>
            <person name="Ding Y."/>
            <person name="Chen G."/>
            <person name="Hawes A."/>
            <person name="Holder M."/>
            <person name="Jhangiani S."/>
            <person name="Johnson A."/>
            <person name="Khan Z."/>
            <person name="Li Z."/>
            <person name="Liu W."/>
            <person name="Liu X."/>
            <person name="Perez L."/>
            <person name="Shen H."/>
            <person name="Wang Q."/>
            <person name="Watt J."/>
            <person name="Xi L."/>
            <person name="Xin Y."/>
            <person name="Zhou J."/>
            <person name="Deng J."/>
            <person name="Jiang H."/>
            <person name="Liu Y."/>
            <person name="Qu J."/>
            <person name="Song X.-Z."/>
            <person name="Zhang L."/>
            <person name="Villasana D."/>
            <person name="Johnson A."/>
            <person name="Liu J."/>
            <person name="Liyanage D."/>
            <person name="Lorensuhewa L."/>
            <person name="Robinson T."/>
            <person name="Song A."/>
            <person name="Song B.-B."/>
            <person name="Dinh H."/>
            <person name="Thornton R."/>
            <person name="Coyle M."/>
            <person name="Francisco L."/>
            <person name="Jackson L."/>
            <person name="Javaid M."/>
            <person name="Korchina V."/>
            <person name="Kovar C."/>
            <person name="Mata R."/>
            <person name="Mathew T."/>
            <person name="Ngo R."/>
            <person name="Nguyen L."/>
            <person name="Nguyen N."/>
            <person name="Okwuonu G."/>
            <person name="Ongeri F."/>
            <person name="Pham C."/>
            <person name="Simmons D."/>
            <person name="Wilczek-Boney K."/>
            <person name="Hale W."/>
            <person name="Jakkamsetti A."/>
            <person name="Pham P."/>
            <person name="Ruth R."/>
            <person name="San Lucas F."/>
            <person name="Warren J."/>
            <person name="Zhang J."/>
            <person name="Zhao Z."/>
            <person name="Zhou C."/>
            <person name="Zhu D."/>
            <person name="Lee S."/>
            <person name="Bess C."/>
            <person name="Blankenburg K."/>
            <person name="Forbes L."/>
            <person name="Fu Q."/>
            <person name="Gubbala S."/>
            <person name="Hirani K."/>
            <person name="Jayaseelan J.C."/>
            <person name="Lara F."/>
            <person name="Munidasa M."/>
            <person name="Palculict T."/>
            <person name="Patil S."/>
            <person name="Pu L.-L."/>
            <person name="Saada N."/>
            <person name="Tang L."/>
            <person name="Weissenberger G."/>
            <person name="Zhu Y."/>
            <person name="Hemphill L."/>
            <person name="Shang Y."/>
            <person name="Youmans B."/>
            <person name="Ayvaz T."/>
            <person name="Ross M."/>
            <person name="Santibanez J."/>
            <person name="Aqrawi P."/>
            <person name="Gross S."/>
            <person name="Joshi V."/>
            <person name="Fowler G."/>
            <person name="Nazareth L."/>
            <person name="Reid J."/>
            <person name="Worley K."/>
            <person name="Petrosino J."/>
            <person name="Highlander S."/>
            <person name="Gibbs R."/>
        </authorList>
    </citation>
    <scope>NUCLEOTIDE SEQUENCE [LARGE SCALE GENOMIC DNA]</scope>
    <source>
        <strain evidence="10 11">MN8</strain>
    </source>
</reference>